<feature type="non-terminal residue" evidence="2">
    <location>
        <position position="1"/>
    </location>
</feature>
<feature type="non-terminal residue" evidence="2">
    <location>
        <position position="211"/>
    </location>
</feature>
<dbReference type="AlphaFoldDB" id="A0A6J4I1S5"/>
<feature type="region of interest" description="Disordered" evidence="1">
    <location>
        <begin position="124"/>
        <end position="175"/>
    </location>
</feature>
<dbReference type="EMBL" id="CADCTD010000056">
    <property type="protein sequence ID" value="CAA9238714.1"/>
    <property type="molecule type" value="Genomic_DNA"/>
</dbReference>
<accession>A0A6J4I1S5</accession>
<feature type="compositionally biased region" description="Gly residues" evidence="1">
    <location>
        <begin position="133"/>
        <end position="142"/>
    </location>
</feature>
<sequence length="211" mass="21514">GPSADHRLGPGQFGQCDEGALAAQRAGHPLPPHRCRWRVRPHAGCRVCGDEPERHGADPGDAAWLRALGEPCDPPLPLPHPAGGQRLLSGGAGSPGRCRALDGLDPRLDERADAGDLLDLGADAGGAARPRRGGGGTGGGGAALAHRRCGARGTGPHRRRLRPRRHRARRLPASLVPAADRAAGAAAAARLVRPAAGTDALSHAGRGAAEL</sequence>
<gene>
    <name evidence="2" type="ORF">AVDCRST_MAG27-1313</name>
</gene>
<reference evidence="2" key="1">
    <citation type="submission" date="2020-02" db="EMBL/GenBank/DDBJ databases">
        <authorList>
            <person name="Meier V. D."/>
        </authorList>
    </citation>
    <scope>NUCLEOTIDE SEQUENCE</scope>
    <source>
        <strain evidence="2">AVDCRST_MAG27</strain>
    </source>
</reference>
<proteinExistence type="predicted"/>
<feature type="compositionally biased region" description="Basic residues" evidence="1">
    <location>
        <begin position="145"/>
        <end position="170"/>
    </location>
</feature>
<organism evidence="2">
    <name type="scientific">uncultured Craurococcus sp</name>
    <dbReference type="NCBI Taxonomy" id="1135998"/>
    <lineage>
        <taxon>Bacteria</taxon>
        <taxon>Pseudomonadati</taxon>
        <taxon>Pseudomonadota</taxon>
        <taxon>Alphaproteobacteria</taxon>
        <taxon>Acetobacterales</taxon>
        <taxon>Acetobacteraceae</taxon>
        <taxon>Craurococcus</taxon>
        <taxon>environmental samples</taxon>
    </lineage>
</organism>
<evidence type="ECO:0000256" key="1">
    <source>
        <dbReference type="SAM" id="MobiDB-lite"/>
    </source>
</evidence>
<protein>
    <submittedName>
        <fullName evidence="2">Uncharacterized glutathione S-transferase-like protein</fullName>
    </submittedName>
</protein>
<name>A0A6J4I1S5_9PROT</name>
<dbReference type="GO" id="GO:0016740">
    <property type="term" value="F:transferase activity"/>
    <property type="evidence" value="ECO:0007669"/>
    <property type="project" value="UniProtKB-KW"/>
</dbReference>
<keyword evidence="2" id="KW-0808">Transferase</keyword>
<evidence type="ECO:0000313" key="2">
    <source>
        <dbReference type="EMBL" id="CAA9238714.1"/>
    </source>
</evidence>